<gene>
    <name evidence="1" type="ORF">S03H2_12062</name>
</gene>
<sequence length="50" mass="5347">MFLPAHQVAYASPGEITIPAEFSATCVAGTSWSTEACITSGQYDNDSYRT</sequence>
<reference evidence="1" key="1">
    <citation type="journal article" date="2014" name="Front. Microbiol.">
        <title>High frequency of phylogenetically diverse reductive dehalogenase-homologous genes in deep subseafloor sedimentary metagenomes.</title>
        <authorList>
            <person name="Kawai M."/>
            <person name="Futagami T."/>
            <person name="Toyoda A."/>
            <person name="Takaki Y."/>
            <person name="Nishi S."/>
            <person name="Hori S."/>
            <person name="Arai W."/>
            <person name="Tsubouchi T."/>
            <person name="Morono Y."/>
            <person name="Uchiyama I."/>
            <person name="Ito T."/>
            <person name="Fujiyama A."/>
            <person name="Inagaki F."/>
            <person name="Takami H."/>
        </authorList>
    </citation>
    <scope>NUCLEOTIDE SEQUENCE</scope>
    <source>
        <strain evidence="1">Expedition CK06-06</strain>
    </source>
</reference>
<protein>
    <submittedName>
        <fullName evidence="1">Uncharacterized protein</fullName>
    </submittedName>
</protein>
<evidence type="ECO:0000313" key="1">
    <source>
        <dbReference type="EMBL" id="GAH45487.1"/>
    </source>
</evidence>
<name>X1FKM6_9ZZZZ</name>
<accession>X1FKM6</accession>
<organism evidence="1">
    <name type="scientific">marine sediment metagenome</name>
    <dbReference type="NCBI Taxonomy" id="412755"/>
    <lineage>
        <taxon>unclassified sequences</taxon>
        <taxon>metagenomes</taxon>
        <taxon>ecological metagenomes</taxon>
    </lineage>
</organism>
<feature type="non-terminal residue" evidence="1">
    <location>
        <position position="50"/>
    </location>
</feature>
<dbReference type="AlphaFoldDB" id="X1FKM6"/>
<dbReference type="EMBL" id="BARU01006142">
    <property type="protein sequence ID" value="GAH45487.1"/>
    <property type="molecule type" value="Genomic_DNA"/>
</dbReference>
<proteinExistence type="predicted"/>
<comment type="caution">
    <text evidence="1">The sequence shown here is derived from an EMBL/GenBank/DDBJ whole genome shotgun (WGS) entry which is preliminary data.</text>
</comment>